<keyword evidence="5 7" id="KW-1133">Transmembrane helix</keyword>
<evidence type="ECO:0000259" key="8">
    <source>
        <dbReference type="Pfam" id="PF00884"/>
    </source>
</evidence>
<feature type="transmembrane region" description="Helical" evidence="7">
    <location>
        <begin position="203"/>
        <end position="225"/>
    </location>
</feature>
<feature type="transmembrane region" description="Helical" evidence="7">
    <location>
        <begin position="302"/>
        <end position="320"/>
    </location>
</feature>
<dbReference type="InterPro" id="IPR050448">
    <property type="entry name" value="OpgB/LTA_synthase_biosynth"/>
</dbReference>
<dbReference type="RefSeq" id="WP_118765102.1">
    <property type="nucleotide sequence ID" value="NZ_CABJCF010000003.1"/>
</dbReference>
<dbReference type="PANTHER" id="PTHR47371:SF3">
    <property type="entry name" value="PHOSPHOGLYCEROL TRANSFERASE I"/>
    <property type="match status" value="1"/>
</dbReference>
<evidence type="ECO:0000313" key="10">
    <source>
        <dbReference type="Proteomes" id="UP000284731"/>
    </source>
</evidence>
<evidence type="ECO:0000256" key="2">
    <source>
        <dbReference type="ARBA" id="ARBA00004936"/>
    </source>
</evidence>
<comment type="pathway">
    <text evidence="2">Cell wall biogenesis; lipoteichoic acid biosynthesis.</text>
</comment>
<proteinExistence type="predicted"/>
<dbReference type="Gene3D" id="3.40.720.10">
    <property type="entry name" value="Alkaline Phosphatase, subunit A"/>
    <property type="match status" value="1"/>
</dbReference>
<protein>
    <submittedName>
        <fullName evidence="9">LTA synthase family protein</fullName>
    </submittedName>
</protein>
<dbReference type="Pfam" id="PF00884">
    <property type="entry name" value="Sulfatase"/>
    <property type="match status" value="1"/>
</dbReference>
<keyword evidence="3" id="KW-1003">Cell membrane</keyword>
<name>A0A412PDF5_9FIRM</name>
<dbReference type="PANTHER" id="PTHR47371">
    <property type="entry name" value="LIPOTEICHOIC ACID SYNTHASE"/>
    <property type="match status" value="1"/>
</dbReference>
<organism evidence="9 10">
    <name type="scientific">Solobacterium moorei</name>
    <dbReference type="NCBI Taxonomy" id="102148"/>
    <lineage>
        <taxon>Bacteria</taxon>
        <taxon>Bacillati</taxon>
        <taxon>Bacillota</taxon>
        <taxon>Erysipelotrichia</taxon>
        <taxon>Erysipelotrichales</taxon>
        <taxon>Erysipelotrichaceae</taxon>
        <taxon>Solobacterium</taxon>
    </lineage>
</organism>
<evidence type="ECO:0000256" key="4">
    <source>
        <dbReference type="ARBA" id="ARBA00022692"/>
    </source>
</evidence>
<dbReference type="Proteomes" id="UP000284731">
    <property type="component" value="Unassembled WGS sequence"/>
</dbReference>
<keyword evidence="6 7" id="KW-0472">Membrane</keyword>
<dbReference type="SUPFAM" id="SSF53649">
    <property type="entry name" value="Alkaline phosphatase-like"/>
    <property type="match status" value="1"/>
</dbReference>
<feature type="domain" description="Sulfatase N-terminal" evidence="8">
    <location>
        <begin position="421"/>
        <end position="702"/>
    </location>
</feature>
<sequence>MMKFIKEKLNIRRTVWFLLISAMFLLFYAPHLSFDVHMKKGIQGTMVVSNFNTDRGEEIFANYNYNSHKTWLDAQPSWEVIHLSNIPIVTNSLRLGFNNVKTDIAISKIDVSFGPFKLAEYTPENISNKIIASQGMVINTNDNTINLTVNGVEGWLQLETQEYLPKAAWVAVYLSILVLSWIIAYLIDKKITWAKHIPENEMMLIAAPIWCFFMSEICTGNYYYINLMNRFYNVAIYIILYKVIYLLFRRLPISVLISNLFVVIFGIVNMYVTQFRNRPIAPWDLTAIGTAADVISNYQVQIRYFMVIAIIIAILIYLLMRAVPRDNTKINVYYATYPILIIVVALFLNSVGQYYLWDMNLLSIFQTDGTALSFTGLVNQYISDQPKKPEGYSVEELKQLGKELAERAAANVDPNGTKPTNIIMVMNESFADMNVGGTNYADNIIPYYLSLDNTIRGNLYVDVRGGGTCNSEYESLTGNTTAFFAGGVYPFNMYMHRNVPSMISYFNQSGFTTTGIHLGKSTNWNRASAWKKLQYQDKVFAETFDGLETIHGYPSDAQNFKVLEEAYEKEKDKKNFIFNITYQNHGGYDDKDDLKKTVDFSSIGGGYGHAENYFSLMKISDQDYKNLIEYFSKVKEPTMIVMFGDHQPSLGADCDNLLFPHAGTPENDMTQYITPFSIWANYDIPDQTFDKLSINYLSSLIMKAANYQMTPYQEFLYELKDKYPVIGLYGCYDASGKYYQSVNDIDDADINTYRCLQYNNVFDSDRIPSLFYPEGKESK</sequence>
<evidence type="ECO:0000256" key="5">
    <source>
        <dbReference type="ARBA" id="ARBA00022989"/>
    </source>
</evidence>
<evidence type="ECO:0000256" key="1">
    <source>
        <dbReference type="ARBA" id="ARBA00004651"/>
    </source>
</evidence>
<evidence type="ECO:0000256" key="7">
    <source>
        <dbReference type="SAM" id="Phobius"/>
    </source>
</evidence>
<dbReference type="GO" id="GO:0005886">
    <property type="term" value="C:plasma membrane"/>
    <property type="evidence" value="ECO:0007669"/>
    <property type="project" value="UniProtKB-SubCell"/>
</dbReference>
<evidence type="ECO:0000313" key="9">
    <source>
        <dbReference type="EMBL" id="RGT55069.1"/>
    </source>
</evidence>
<dbReference type="AlphaFoldDB" id="A0A412PDF5"/>
<dbReference type="CDD" id="cd16015">
    <property type="entry name" value="LTA_synthase"/>
    <property type="match status" value="1"/>
</dbReference>
<evidence type="ECO:0000256" key="3">
    <source>
        <dbReference type="ARBA" id="ARBA00022475"/>
    </source>
</evidence>
<dbReference type="InterPro" id="IPR017850">
    <property type="entry name" value="Alkaline_phosphatase_core_sf"/>
</dbReference>
<gene>
    <name evidence="9" type="ORF">DWX20_07875</name>
</gene>
<feature type="transmembrane region" description="Helical" evidence="7">
    <location>
        <begin position="255"/>
        <end position="272"/>
    </location>
</feature>
<feature type="transmembrane region" description="Helical" evidence="7">
    <location>
        <begin position="167"/>
        <end position="187"/>
    </location>
</feature>
<accession>A0A412PDF5</accession>
<evidence type="ECO:0000256" key="6">
    <source>
        <dbReference type="ARBA" id="ARBA00023136"/>
    </source>
</evidence>
<reference evidence="9 10" key="1">
    <citation type="submission" date="2018-08" db="EMBL/GenBank/DDBJ databases">
        <title>A genome reference for cultivated species of the human gut microbiota.</title>
        <authorList>
            <person name="Zou Y."/>
            <person name="Xue W."/>
            <person name="Luo G."/>
        </authorList>
    </citation>
    <scope>NUCLEOTIDE SEQUENCE [LARGE SCALE GENOMIC DNA]</scope>
    <source>
        <strain evidence="9 10">AF18-46</strain>
    </source>
</reference>
<dbReference type="InterPro" id="IPR000917">
    <property type="entry name" value="Sulfatase_N"/>
</dbReference>
<dbReference type="EMBL" id="QRWX01000003">
    <property type="protein sequence ID" value="RGT55069.1"/>
    <property type="molecule type" value="Genomic_DNA"/>
</dbReference>
<keyword evidence="4 7" id="KW-0812">Transmembrane</keyword>
<feature type="transmembrane region" description="Helical" evidence="7">
    <location>
        <begin position="332"/>
        <end position="357"/>
    </location>
</feature>
<comment type="subcellular location">
    <subcellularLocation>
        <location evidence="1">Cell membrane</location>
        <topology evidence="1">Multi-pass membrane protein</topology>
    </subcellularLocation>
</comment>
<comment type="caution">
    <text evidence="9">The sequence shown here is derived from an EMBL/GenBank/DDBJ whole genome shotgun (WGS) entry which is preliminary data.</text>
</comment>